<evidence type="ECO:0000256" key="2">
    <source>
        <dbReference type="ARBA" id="ARBA00011643"/>
    </source>
</evidence>
<keyword evidence="7" id="KW-0520">NAD</keyword>
<dbReference type="Pfam" id="PF00208">
    <property type="entry name" value="ELFV_dehydrog"/>
    <property type="match status" value="1"/>
</dbReference>
<evidence type="ECO:0000313" key="11">
    <source>
        <dbReference type="EMBL" id="MBB3984814.1"/>
    </source>
</evidence>
<dbReference type="InterPro" id="IPR036291">
    <property type="entry name" value="NAD(P)-bd_dom_sf"/>
</dbReference>
<evidence type="ECO:0000256" key="7">
    <source>
        <dbReference type="PIRSR" id="PIRSR000185-2"/>
    </source>
</evidence>
<dbReference type="InterPro" id="IPR050724">
    <property type="entry name" value="Glu_Leu_Phe_Val_DH"/>
</dbReference>
<dbReference type="InterPro" id="IPR006097">
    <property type="entry name" value="Glu/Leu/Phe/Val/Trp_DH_dimer"/>
</dbReference>
<accession>A0A7W6GT49</accession>
<dbReference type="RefSeq" id="WP_183963763.1">
    <property type="nucleotide sequence ID" value="NZ_BAABBZ010000014.1"/>
</dbReference>
<feature type="binding site" evidence="7">
    <location>
        <position position="380"/>
    </location>
    <ligand>
        <name>substrate</name>
    </ligand>
</feature>
<dbReference type="PANTHER" id="PTHR43571">
    <property type="entry name" value="NADP-SPECIFIC GLUTAMATE DEHYDROGENASE 1-RELATED"/>
    <property type="match status" value="1"/>
</dbReference>
<dbReference type="FunFam" id="3.40.50.720:FF:000030">
    <property type="entry name" value="Glutamate dehydrogenase"/>
    <property type="match status" value="1"/>
</dbReference>
<dbReference type="Gene3D" id="3.40.50.10860">
    <property type="entry name" value="Leucine Dehydrogenase, chain A, domain 1"/>
    <property type="match status" value="1"/>
</dbReference>
<dbReference type="Gene3D" id="1.10.285.10">
    <property type="entry name" value="Glutamate Dehydrogenase, chain A, domain 3"/>
    <property type="match status" value="2"/>
</dbReference>
<dbReference type="InterPro" id="IPR046346">
    <property type="entry name" value="Aminoacid_DH-like_N_sf"/>
</dbReference>
<dbReference type="InterPro" id="IPR033524">
    <property type="entry name" value="Glu/Leu/Phe/Val_DH_AS"/>
</dbReference>
<evidence type="ECO:0000256" key="8">
    <source>
        <dbReference type="PIRSR" id="PIRSR000185-3"/>
    </source>
</evidence>
<dbReference type="Pfam" id="PF02812">
    <property type="entry name" value="ELFV_dehydrog_N"/>
    <property type="match status" value="1"/>
</dbReference>
<comment type="subunit">
    <text evidence="2">Homohexamer.</text>
</comment>
<evidence type="ECO:0000259" key="10">
    <source>
        <dbReference type="SMART" id="SM00839"/>
    </source>
</evidence>
<evidence type="ECO:0000256" key="3">
    <source>
        <dbReference type="ARBA" id="ARBA00023002"/>
    </source>
</evidence>
<dbReference type="SUPFAM" id="SSF53223">
    <property type="entry name" value="Aminoacid dehydrogenase-like, N-terminal domain"/>
    <property type="match status" value="1"/>
</dbReference>
<feature type="active site" description="Proton donor" evidence="6">
    <location>
        <position position="130"/>
    </location>
</feature>
<dbReference type="GO" id="GO:0005829">
    <property type="term" value="C:cytosol"/>
    <property type="evidence" value="ECO:0007669"/>
    <property type="project" value="TreeGrafter"/>
</dbReference>
<dbReference type="FunFam" id="3.40.50.10860:FF:000002">
    <property type="entry name" value="Glutamate dehydrogenase"/>
    <property type="match status" value="1"/>
</dbReference>
<evidence type="ECO:0000256" key="5">
    <source>
        <dbReference type="PIRNR" id="PIRNR000185"/>
    </source>
</evidence>
<keyword evidence="12" id="KW-1185">Reference proteome</keyword>
<dbReference type="Gene3D" id="3.40.50.720">
    <property type="entry name" value="NAD(P)-binding Rossmann-like Domain"/>
    <property type="match status" value="1"/>
</dbReference>
<dbReference type="PIRSF" id="PIRSF000185">
    <property type="entry name" value="Glu_DH"/>
    <property type="match status" value="1"/>
</dbReference>
<dbReference type="GO" id="GO:0006537">
    <property type="term" value="P:glutamate biosynthetic process"/>
    <property type="evidence" value="ECO:0007669"/>
    <property type="project" value="TreeGrafter"/>
</dbReference>
<evidence type="ECO:0000256" key="6">
    <source>
        <dbReference type="PIRSR" id="PIRSR000185-1"/>
    </source>
</evidence>
<dbReference type="InterPro" id="IPR006095">
    <property type="entry name" value="Glu/Leu/Phe/Val/Trp_DH"/>
</dbReference>
<dbReference type="PANTHER" id="PTHR43571:SF1">
    <property type="entry name" value="NADP-SPECIFIC GLUTAMATE DEHYDROGENASE 1-RELATED"/>
    <property type="match status" value="1"/>
</dbReference>
<feature type="binding site" evidence="7">
    <location>
        <position position="118"/>
    </location>
    <ligand>
        <name>substrate</name>
    </ligand>
</feature>
<feature type="binding site" evidence="7">
    <location>
        <position position="244"/>
    </location>
    <ligand>
        <name>NAD(+)</name>
        <dbReference type="ChEBI" id="CHEBI:57540"/>
    </ligand>
</feature>
<organism evidence="11 12">
    <name type="scientific">Sagittula marina</name>
    <dbReference type="NCBI Taxonomy" id="943940"/>
    <lineage>
        <taxon>Bacteria</taxon>
        <taxon>Pseudomonadati</taxon>
        <taxon>Pseudomonadota</taxon>
        <taxon>Alphaproteobacteria</taxon>
        <taxon>Rhodobacterales</taxon>
        <taxon>Roseobacteraceae</taxon>
        <taxon>Sagittula</taxon>
    </lineage>
</organism>
<keyword evidence="3 5" id="KW-0560">Oxidoreductase</keyword>
<feature type="site" description="Important for catalysis" evidence="8">
    <location>
        <position position="170"/>
    </location>
</feature>
<evidence type="ECO:0000256" key="1">
    <source>
        <dbReference type="ARBA" id="ARBA00006382"/>
    </source>
</evidence>
<feature type="binding site" evidence="7">
    <location>
        <position position="115"/>
    </location>
    <ligand>
        <name>substrate</name>
    </ligand>
</feature>
<protein>
    <recommendedName>
        <fullName evidence="5">Glutamate dehydrogenase</fullName>
    </recommendedName>
</protein>
<dbReference type="Proteomes" id="UP000541426">
    <property type="component" value="Unassembled WGS sequence"/>
</dbReference>
<keyword evidence="7" id="KW-0547">Nucleotide-binding</keyword>
<comment type="similarity">
    <text evidence="1 5 9">Belongs to the Glu/Leu/Phe/Val dehydrogenases family.</text>
</comment>
<dbReference type="InterPro" id="IPR006096">
    <property type="entry name" value="Glu/Leu/Phe/Val/Trp_DH_C"/>
</dbReference>
<dbReference type="EMBL" id="JACIEJ010000002">
    <property type="protein sequence ID" value="MBB3984814.1"/>
    <property type="molecule type" value="Genomic_DNA"/>
</dbReference>
<dbReference type="GO" id="GO:0000166">
    <property type="term" value="F:nucleotide binding"/>
    <property type="evidence" value="ECO:0007669"/>
    <property type="project" value="UniProtKB-KW"/>
</dbReference>
<proteinExistence type="inferred from homology"/>
<dbReference type="SUPFAM" id="SSF51735">
    <property type="entry name" value="NAD(P)-binding Rossmann-fold domains"/>
    <property type="match status" value="1"/>
</dbReference>
<feature type="binding site" evidence="7">
    <location>
        <position position="94"/>
    </location>
    <ligand>
        <name>substrate</name>
    </ligand>
</feature>
<comment type="catalytic activity">
    <reaction evidence="4">
        <text>L-glutamate + NADP(+) + H2O = 2-oxoglutarate + NH4(+) + NADPH + H(+)</text>
        <dbReference type="Rhea" id="RHEA:11612"/>
        <dbReference type="ChEBI" id="CHEBI:15377"/>
        <dbReference type="ChEBI" id="CHEBI:15378"/>
        <dbReference type="ChEBI" id="CHEBI:16810"/>
        <dbReference type="ChEBI" id="CHEBI:28938"/>
        <dbReference type="ChEBI" id="CHEBI:29985"/>
        <dbReference type="ChEBI" id="CHEBI:57783"/>
        <dbReference type="ChEBI" id="CHEBI:58349"/>
        <dbReference type="EC" id="1.4.1.4"/>
    </reaction>
</comment>
<evidence type="ECO:0000313" key="12">
    <source>
        <dbReference type="Proteomes" id="UP000541426"/>
    </source>
</evidence>
<feature type="domain" description="Glutamate/phenylalanine/leucine/valine/L-tryptophan dehydrogenase C-terminal" evidence="10">
    <location>
        <begin position="206"/>
        <end position="446"/>
    </location>
</feature>
<dbReference type="NCBIfam" id="NF006929">
    <property type="entry name" value="PRK09414.1"/>
    <property type="match status" value="1"/>
</dbReference>
<sequence>MTDRRAALTETFMERLRARTPHEEEFHQAVEEVVYDTITVEKNDHAFAGARVLDRLSEPDRIISFRVVWEDDDGAVQINRGWRVQTSNAIGPYKGGLRFHPTVTPSVLKFLGFEQVFKNALTGLPLGGAKGGSDFDPKGRSDNEIMRFCHAFMAELCKYIGPDHDVPAGDINVGTREIGFLFGAYKQHRGQFHGALTGKGESFGGSAMRVEATGYGLIYFLCHMMAQAGRDLNGARIAVSGAGNVATHAAEEAIAEGATVVSLSDSSGALLAEDGLTADHIAWVREAKGAGRGLDDAPKGLRYTRGAQPWGAVEAQVLLPCATQNEMDEDALSKAIDSGAKMIAEGANMPLTAGAVRLAQQKGLAHAPGKASNAGGVAISGLEMSQNAHGQYLSAEEVRRRLKQIMGNIHDNVVSEAELRDGRPDYRQGANIAGYRKVAQAISAFGAI</sequence>
<dbReference type="AlphaFoldDB" id="A0A7W6GT49"/>
<reference evidence="11 12" key="1">
    <citation type="submission" date="2020-08" db="EMBL/GenBank/DDBJ databases">
        <title>Genomic Encyclopedia of Type Strains, Phase IV (KMG-IV): sequencing the most valuable type-strain genomes for metagenomic binning, comparative biology and taxonomic classification.</title>
        <authorList>
            <person name="Goeker M."/>
        </authorList>
    </citation>
    <scope>NUCLEOTIDE SEQUENCE [LARGE SCALE GENOMIC DNA]</scope>
    <source>
        <strain evidence="11 12">DSM 102235</strain>
    </source>
</reference>
<name>A0A7W6GT49_9RHOB</name>
<dbReference type="InterPro" id="IPR014362">
    <property type="entry name" value="Glu_DH"/>
</dbReference>
<dbReference type="SMART" id="SM00839">
    <property type="entry name" value="ELFV_dehydrog"/>
    <property type="match status" value="1"/>
</dbReference>
<evidence type="ECO:0000256" key="4">
    <source>
        <dbReference type="ARBA" id="ARBA00048584"/>
    </source>
</evidence>
<comment type="caution">
    <text evidence="11">The sequence shown here is derived from an EMBL/GenBank/DDBJ whole genome shotgun (WGS) entry which is preliminary data.</text>
</comment>
<dbReference type="GO" id="GO:0004354">
    <property type="term" value="F:glutamate dehydrogenase (NADP+) activity"/>
    <property type="evidence" value="ECO:0007669"/>
    <property type="project" value="UniProtKB-EC"/>
</dbReference>
<dbReference type="PRINTS" id="PR00082">
    <property type="entry name" value="GLFDHDRGNASE"/>
</dbReference>
<gene>
    <name evidence="11" type="ORF">GGQ68_001130</name>
</gene>
<feature type="binding site" evidence="7">
    <location>
        <position position="169"/>
    </location>
    <ligand>
        <name>substrate</name>
    </ligand>
</feature>
<evidence type="ECO:0000256" key="9">
    <source>
        <dbReference type="RuleBase" id="RU004417"/>
    </source>
</evidence>
<dbReference type="PROSITE" id="PS00074">
    <property type="entry name" value="GLFV_DEHYDROGENASE"/>
    <property type="match status" value="1"/>
</dbReference>
<feature type="binding site" evidence="7">
    <location>
        <position position="213"/>
    </location>
    <ligand>
        <name>NAD(+)</name>
        <dbReference type="ChEBI" id="CHEBI:57540"/>
    </ligand>
</feature>